<feature type="region of interest" description="Disordered" evidence="1">
    <location>
        <begin position="536"/>
        <end position="555"/>
    </location>
</feature>
<feature type="compositionally biased region" description="Basic and acidic residues" evidence="1">
    <location>
        <begin position="188"/>
        <end position="223"/>
    </location>
</feature>
<feature type="compositionally biased region" description="Acidic residues" evidence="1">
    <location>
        <begin position="224"/>
        <end position="243"/>
    </location>
</feature>
<evidence type="ECO:0000256" key="1">
    <source>
        <dbReference type="SAM" id="MobiDB-lite"/>
    </source>
</evidence>
<sequence>MVKKLETVHALALTKRNFSNLKMIQNLFRRVGSNSQRQLEQLVVTDEKGTESVMNGARSVHNCYMWSSVRVRLLSPLVSEKSIGDAGKDILEGDSVDLSHVDDIVTGGVKIPSTKDLGDNVDRSVKDTMDGLKDGTPSGGDVLEPTVSNTDTSVDGLNVDIPSATNTVKETTEPVNEFVIPKVTNTSSKEEREAKRARKAERSAKREVEKAADADVHEEAEDHISEEEGGNEYEEAQKSDEEDIAVVITKKRKATSKPRLNENRTRVGNKRVLKNVAAVSTTNVALNFEEEQANWRLVANRRVSAEKMLSEVTKKNANIIGILEGAGVMPTIEAVGPYFPKLVTFRNFTFDFSPYIINGYFGRAKGGEMGYNLKLTKIFKVLTGGAIDIWLDKGLPSSKLSAKVLYMIGTGALFNSGQFIFVQTVQHGQSHAMLKPIAYPSMLCSILQDRKEDILTAADEEGPFPGLITISPKLMQDTHVADIPLALIDAGGASGSSTDGTTQLLRDEILHLDGPIQTSLARKSVLEARLRSLTGDVDPAVDPSVADSGADAPQT</sequence>
<proteinExistence type="predicted"/>
<accession>A0AAV3RNQ2</accession>
<dbReference type="EMBL" id="BAABME010010733">
    <property type="protein sequence ID" value="GAA0181473.1"/>
    <property type="molecule type" value="Genomic_DNA"/>
</dbReference>
<dbReference type="AlphaFoldDB" id="A0AAV3RNQ2"/>
<gene>
    <name evidence="2" type="ORF">LIER_30248</name>
</gene>
<feature type="region of interest" description="Disordered" evidence="1">
    <location>
        <begin position="183"/>
        <end position="243"/>
    </location>
</feature>
<reference evidence="2 3" key="1">
    <citation type="submission" date="2024-01" db="EMBL/GenBank/DDBJ databases">
        <title>The complete chloroplast genome sequence of Lithospermum erythrorhizon: insights into the phylogenetic relationship among Boraginaceae species and the maternal lineages of purple gromwells.</title>
        <authorList>
            <person name="Okada T."/>
            <person name="Watanabe K."/>
        </authorList>
    </citation>
    <scope>NUCLEOTIDE SEQUENCE [LARGE SCALE GENOMIC DNA]</scope>
</reference>
<comment type="caution">
    <text evidence="2">The sequence shown here is derived from an EMBL/GenBank/DDBJ whole genome shotgun (WGS) entry which is preliminary data.</text>
</comment>
<evidence type="ECO:0000313" key="3">
    <source>
        <dbReference type="Proteomes" id="UP001454036"/>
    </source>
</evidence>
<protein>
    <submittedName>
        <fullName evidence="2">Uncharacterized protein</fullName>
    </submittedName>
</protein>
<organism evidence="2 3">
    <name type="scientific">Lithospermum erythrorhizon</name>
    <name type="common">Purple gromwell</name>
    <name type="synonym">Lithospermum officinale var. erythrorhizon</name>
    <dbReference type="NCBI Taxonomy" id="34254"/>
    <lineage>
        <taxon>Eukaryota</taxon>
        <taxon>Viridiplantae</taxon>
        <taxon>Streptophyta</taxon>
        <taxon>Embryophyta</taxon>
        <taxon>Tracheophyta</taxon>
        <taxon>Spermatophyta</taxon>
        <taxon>Magnoliopsida</taxon>
        <taxon>eudicotyledons</taxon>
        <taxon>Gunneridae</taxon>
        <taxon>Pentapetalae</taxon>
        <taxon>asterids</taxon>
        <taxon>lamiids</taxon>
        <taxon>Boraginales</taxon>
        <taxon>Boraginaceae</taxon>
        <taxon>Boraginoideae</taxon>
        <taxon>Lithospermeae</taxon>
        <taxon>Lithospermum</taxon>
    </lineage>
</organism>
<feature type="compositionally biased region" description="Polar residues" evidence="1">
    <location>
        <begin position="146"/>
        <end position="155"/>
    </location>
</feature>
<name>A0AAV3RNQ2_LITER</name>
<keyword evidence="3" id="KW-1185">Reference proteome</keyword>
<feature type="region of interest" description="Disordered" evidence="1">
    <location>
        <begin position="130"/>
        <end position="159"/>
    </location>
</feature>
<evidence type="ECO:0000313" key="2">
    <source>
        <dbReference type="EMBL" id="GAA0181473.1"/>
    </source>
</evidence>
<feature type="compositionally biased region" description="Low complexity" evidence="1">
    <location>
        <begin position="536"/>
        <end position="548"/>
    </location>
</feature>
<dbReference type="Proteomes" id="UP001454036">
    <property type="component" value="Unassembled WGS sequence"/>
</dbReference>